<feature type="non-terminal residue" evidence="2">
    <location>
        <position position="403"/>
    </location>
</feature>
<proteinExistence type="predicted"/>
<organism evidence="2 3">
    <name type="scientific">Symbiodinium pilosum</name>
    <name type="common">Dinoflagellate</name>
    <dbReference type="NCBI Taxonomy" id="2952"/>
    <lineage>
        <taxon>Eukaryota</taxon>
        <taxon>Sar</taxon>
        <taxon>Alveolata</taxon>
        <taxon>Dinophyceae</taxon>
        <taxon>Suessiales</taxon>
        <taxon>Symbiodiniaceae</taxon>
        <taxon>Symbiodinium</taxon>
    </lineage>
</organism>
<dbReference type="AlphaFoldDB" id="A0A812PII9"/>
<gene>
    <name evidence="2" type="ORF">SPIL2461_LOCUS7845</name>
</gene>
<evidence type="ECO:0000256" key="1">
    <source>
        <dbReference type="SAM" id="MobiDB-lite"/>
    </source>
</evidence>
<reference evidence="2" key="1">
    <citation type="submission" date="2021-02" db="EMBL/GenBank/DDBJ databases">
        <authorList>
            <person name="Dougan E. K."/>
            <person name="Rhodes N."/>
            <person name="Thang M."/>
            <person name="Chan C."/>
        </authorList>
    </citation>
    <scope>NUCLEOTIDE SEQUENCE</scope>
</reference>
<evidence type="ECO:0008006" key="4">
    <source>
        <dbReference type="Google" id="ProtNLM"/>
    </source>
</evidence>
<name>A0A812PII9_SYMPI</name>
<dbReference type="EMBL" id="CAJNIZ010012558">
    <property type="protein sequence ID" value="CAE7335417.1"/>
    <property type="molecule type" value="Genomic_DNA"/>
</dbReference>
<sequence>MLQRGTLPAWELLGKVTWMISRLPKRRRLCGLQPRHPLCQARHKTTPDRASSSSCSVAGIGQRIRASLSGLSAVFGASPSKRKIGKQRPSHLPAGAVVPATASTLPAAKKLPPDCTPPHEKPCAPKKSGDAPATEVPPAKARPIKPRHRKVGKQRPSYLAPVGDIMRLPRPLGASSNPAAEAPREAVPASGKEAASAEAQQKAGNQMDFPSPDTAPAASQSKKKDQMWGDQQAEARPVRPSERKLPQAQEAPARSADTRSSAKSQASVERKRSAPPVAEERPTKALEMPQPKRGCSSLAAKQHRMIKHHRPITKRVQLEQPKLEEDNYEISDLEEDMHGNRVEPDRTKKRVPQWCANYVKIAETQAEVDPDSIFGMSKAELPLPPVMTFSAGSSPAKPASSDQ</sequence>
<feature type="compositionally biased region" description="Basic residues" evidence="1">
    <location>
        <begin position="142"/>
        <end position="153"/>
    </location>
</feature>
<accession>A0A812PII9</accession>
<feature type="compositionally biased region" description="Basic and acidic residues" evidence="1">
    <location>
        <begin position="268"/>
        <end position="284"/>
    </location>
</feature>
<keyword evidence="3" id="KW-1185">Reference proteome</keyword>
<feature type="region of interest" description="Disordered" evidence="1">
    <location>
        <begin position="108"/>
        <end position="323"/>
    </location>
</feature>
<dbReference type="OrthoDB" id="339519at2759"/>
<feature type="compositionally biased region" description="Low complexity" evidence="1">
    <location>
        <begin position="178"/>
        <end position="204"/>
    </location>
</feature>
<evidence type="ECO:0000313" key="3">
    <source>
        <dbReference type="Proteomes" id="UP000649617"/>
    </source>
</evidence>
<protein>
    <recommendedName>
        <fullName evidence="4">Inner centromere protein ARK-binding domain-containing protein</fullName>
    </recommendedName>
</protein>
<dbReference type="Proteomes" id="UP000649617">
    <property type="component" value="Unassembled WGS sequence"/>
</dbReference>
<evidence type="ECO:0000313" key="2">
    <source>
        <dbReference type="EMBL" id="CAE7335417.1"/>
    </source>
</evidence>
<feature type="compositionally biased region" description="Polar residues" evidence="1">
    <location>
        <begin position="258"/>
        <end position="267"/>
    </location>
</feature>
<feature type="compositionally biased region" description="Basic and acidic residues" evidence="1">
    <location>
        <begin position="117"/>
        <end position="129"/>
    </location>
</feature>
<comment type="caution">
    <text evidence="2">The sequence shown here is derived from an EMBL/GenBank/DDBJ whole genome shotgun (WGS) entry which is preliminary data.</text>
</comment>
<feature type="compositionally biased region" description="Basic and acidic residues" evidence="1">
    <location>
        <begin position="236"/>
        <end position="245"/>
    </location>
</feature>
<feature type="compositionally biased region" description="Basic residues" evidence="1">
    <location>
        <begin position="301"/>
        <end position="313"/>
    </location>
</feature>